<dbReference type="AlphaFoldDB" id="A0A2Z6UQ85"/>
<evidence type="ECO:0008006" key="4">
    <source>
        <dbReference type="Google" id="ProtNLM"/>
    </source>
</evidence>
<proteinExistence type="predicted"/>
<name>A0A2Z6UQ85_MICAE</name>
<protein>
    <recommendedName>
        <fullName evidence="4">Secreted protein</fullName>
    </recommendedName>
</protein>
<dbReference type="RefSeq" id="WP_146220266.1">
    <property type="nucleotide sequence ID" value="NZ_BDSG01000020.1"/>
</dbReference>
<keyword evidence="1" id="KW-0732">Signal</keyword>
<dbReference type="EMBL" id="BDSG01000020">
    <property type="protein sequence ID" value="GBL09663.1"/>
    <property type="molecule type" value="Genomic_DNA"/>
</dbReference>
<feature type="signal peptide" evidence="1">
    <location>
        <begin position="1"/>
        <end position="23"/>
    </location>
</feature>
<accession>A0A2Z6UQ85</accession>
<evidence type="ECO:0000313" key="2">
    <source>
        <dbReference type="EMBL" id="GBL09663.1"/>
    </source>
</evidence>
<feature type="chain" id="PRO_5016354590" description="Secreted protein" evidence="1">
    <location>
        <begin position="24"/>
        <end position="102"/>
    </location>
</feature>
<organism evidence="2 3">
    <name type="scientific">Microcystis aeruginosa Sj</name>
    <dbReference type="NCBI Taxonomy" id="1979544"/>
    <lineage>
        <taxon>Bacteria</taxon>
        <taxon>Bacillati</taxon>
        <taxon>Cyanobacteriota</taxon>
        <taxon>Cyanophyceae</taxon>
        <taxon>Oscillatoriophycideae</taxon>
        <taxon>Chroococcales</taxon>
        <taxon>Microcystaceae</taxon>
        <taxon>Microcystis</taxon>
    </lineage>
</organism>
<sequence>MKSILVTASAFLLVMSPVNQAKASTPDNVQTKNILCLDVSTNQTFANTETILLVQQPVDPVYIAPSTGPESNCTYYIVRGKDGKIYDCRKCTYGGPYCFRRE</sequence>
<comment type="caution">
    <text evidence="2">The sequence shown here is derived from an EMBL/GenBank/DDBJ whole genome shotgun (WGS) entry which is preliminary data.</text>
</comment>
<evidence type="ECO:0000256" key="1">
    <source>
        <dbReference type="SAM" id="SignalP"/>
    </source>
</evidence>
<dbReference type="Proteomes" id="UP000248272">
    <property type="component" value="Unassembled WGS sequence"/>
</dbReference>
<evidence type="ECO:0000313" key="3">
    <source>
        <dbReference type="Proteomes" id="UP000248272"/>
    </source>
</evidence>
<reference evidence="2 3" key="1">
    <citation type="journal article" date="2018" name="Front. Microbiol.">
        <title>Adaptation of the Freshwater Bloom-Forming Cyanobacterium Microcystis aeruginosa to Brackish Water Is Driven by Recent Horizontal Transfer of Sucrose Genes.</title>
        <authorList>
            <person name="Tanabe Y."/>
            <person name="Hodoki Y."/>
            <person name="Sano T."/>
            <person name="Tada K."/>
            <person name="Watanabe M.M."/>
        </authorList>
    </citation>
    <scope>NUCLEOTIDE SEQUENCE [LARGE SCALE GENOMIC DNA]</scope>
    <source>
        <strain evidence="2 3">Sj</strain>
    </source>
</reference>
<gene>
    <name evidence="2" type="ORF">MSj_01142</name>
</gene>